<reference evidence="10" key="1">
    <citation type="journal article" date="2023" name="Nat. Commun.">
        <title>Diploid and tetraploid genomes of Acorus and the evolution of monocots.</title>
        <authorList>
            <person name="Ma L."/>
            <person name="Liu K.W."/>
            <person name="Li Z."/>
            <person name="Hsiao Y.Y."/>
            <person name="Qi Y."/>
            <person name="Fu T."/>
            <person name="Tang G.D."/>
            <person name="Zhang D."/>
            <person name="Sun W.H."/>
            <person name="Liu D.K."/>
            <person name="Li Y."/>
            <person name="Chen G.Z."/>
            <person name="Liu X.D."/>
            <person name="Liao X.Y."/>
            <person name="Jiang Y.T."/>
            <person name="Yu X."/>
            <person name="Hao Y."/>
            <person name="Huang J."/>
            <person name="Zhao X.W."/>
            <person name="Ke S."/>
            <person name="Chen Y.Y."/>
            <person name="Wu W.L."/>
            <person name="Hsu J.L."/>
            <person name="Lin Y.F."/>
            <person name="Huang M.D."/>
            <person name="Li C.Y."/>
            <person name="Huang L."/>
            <person name="Wang Z.W."/>
            <person name="Zhao X."/>
            <person name="Zhong W.Y."/>
            <person name="Peng D.H."/>
            <person name="Ahmad S."/>
            <person name="Lan S."/>
            <person name="Zhang J.S."/>
            <person name="Tsai W.C."/>
            <person name="Van de Peer Y."/>
            <person name="Liu Z.J."/>
        </authorList>
    </citation>
    <scope>NUCLEOTIDE SEQUENCE</scope>
    <source>
        <strain evidence="10">SCP</strain>
    </source>
</reference>
<keyword evidence="3 6" id="KW-0863">Zinc-finger</keyword>
<reference evidence="10" key="2">
    <citation type="submission" date="2023-06" db="EMBL/GenBank/DDBJ databases">
        <authorList>
            <person name="Ma L."/>
            <person name="Liu K.-W."/>
            <person name="Li Z."/>
            <person name="Hsiao Y.-Y."/>
            <person name="Qi Y."/>
            <person name="Fu T."/>
            <person name="Tang G."/>
            <person name="Zhang D."/>
            <person name="Sun W.-H."/>
            <person name="Liu D.-K."/>
            <person name="Li Y."/>
            <person name="Chen G.-Z."/>
            <person name="Liu X.-D."/>
            <person name="Liao X.-Y."/>
            <person name="Jiang Y.-T."/>
            <person name="Yu X."/>
            <person name="Hao Y."/>
            <person name="Huang J."/>
            <person name="Zhao X.-W."/>
            <person name="Ke S."/>
            <person name="Chen Y.-Y."/>
            <person name="Wu W.-L."/>
            <person name="Hsu J.-L."/>
            <person name="Lin Y.-F."/>
            <person name="Huang M.-D."/>
            <person name="Li C.-Y."/>
            <person name="Huang L."/>
            <person name="Wang Z.-W."/>
            <person name="Zhao X."/>
            <person name="Zhong W.-Y."/>
            <person name="Peng D.-H."/>
            <person name="Ahmad S."/>
            <person name="Lan S."/>
            <person name="Zhang J.-S."/>
            <person name="Tsai W.-C."/>
            <person name="Van De Peer Y."/>
            <person name="Liu Z.-J."/>
        </authorList>
    </citation>
    <scope>NUCLEOTIDE SEQUENCE</scope>
    <source>
        <strain evidence="10">SCP</strain>
        <tissue evidence="10">Leaves</tissue>
    </source>
</reference>
<evidence type="ECO:0000256" key="2">
    <source>
        <dbReference type="ARBA" id="ARBA00022723"/>
    </source>
</evidence>
<feature type="domain" description="AN1-type" evidence="9">
    <location>
        <begin position="97"/>
        <end position="143"/>
    </location>
</feature>
<feature type="region of interest" description="Disordered" evidence="7">
    <location>
        <begin position="59"/>
        <end position="92"/>
    </location>
</feature>
<dbReference type="SUPFAM" id="SSF118310">
    <property type="entry name" value="AN1-like Zinc finger"/>
    <property type="match status" value="1"/>
</dbReference>
<dbReference type="InterPro" id="IPR050652">
    <property type="entry name" value="AN1_A20_ZnFinger"/>
</dbReference>
<dbReference type="PROSITE" id="PS51039">
    <property type="entry name" value="ZF_AN1"/>
    <property type="match status" value="1"/>
</dbReference>
<evidence type="ECO:0000256" key="5">
    <source>
        <dbReference type="ARBA" id="ARBA00023016"/>
    </source>
</evidence>
<dbReference type="PANTHER" id="PTHR10634">
    <property type="entry name" value="AN1-TYPE ZINC FINGER PROTEIN"/>
    <property type="match status" value="1"/>
</dbReference>
<dbReference type="Pfam" id="PF01428">
    <property type="entry name" value="zf-AN1"/>
    <property type="match status" value="1"/>
</dbReference>
<keyword evidence="5" id="KW-0346">Stress response</keyword>
<dbReference type="SUPFAM" id="SSF57716">
    <property type="entry name" value="Glucocorticoid receptor-like (DNA-binding domain)"/>
    <property type="match status" value="1"/>
</dbReference>
<protein>
    <submittedName>
        <fullName evidence="10">Zinc finger A20 and AN1 domain-containing stress-associated protein 9</fullName>
    </submittedName>
</protein>
<dbReference type="GO" id="GO:0003677">
    <property type="term" value="F:DNA binding"/>
    <property type="evidence" value="ECO:0007669"/>
    <property type="project" value="InterPro"/>
</dbReference>
<evidence type="ECO:0000259" key="8">
    <source>
        <dbReference type="PROSITE" id="PS51036"/>
    </source>
</evidence>
<dbReference type="Gene3D" id="1.20.5.4770">
    <property type="match status" value="1"/>
</dbReference>
<dbReference type="SMART" id="SM00259">
    <property type="entry name" value="ZnF_A20"/>
    <property type="match status" value="1"/>
</dbReference>
<evidence type="ECO:0000256" key="6">
    <source>
        <dbReference type="PROSITE-ProRule" id="PRU00449"/>
    </source>
</evidence>
<dbReference type="Gene3D" id="4.10.1110.10">
    <property type="entry name" value="AN1-like Zinc finger"/>
    <property type="match status" value="1"/>
</dbReference>
<dbReference type="SMART" id="SM00154">
    <property type="entry name" value="ZnF_AN1"/>
    <property type="match status" value="1"/>
</dbReference>
<keyword evidence="4" id="KW-0862">Zinc</keyword>
<dbReference type="AlphaFoldDB" id="A0AAV9B4G7"/>
<proteinExistence type="predicted"/>
<feature type="domain" description="A20-type" evidence="8">
    <location>
        <begin position="18"/>
        <end position="52"/>
    </location>
</feature>
<feature type="compositionally biased region" description="Polar residues" evidence="7">
    <location>
        <begin position="70"/>
        <end position="79"/>
    </location>
</feature>
<name>A0AAV9B4G7_ACOGR</name>
<sequence>MAQESYKNETDETECQVPEKPILCANNCGFFGSSSNNNLCSKCFRDLFMHQQQQWQQQQELQQPKLAQKAPTSLASISAQPEPAKLEAGEPSETVVRPATNRCLACNRRVGLNGFRCRCGGTFCGSHRYSESHGCDFDYRGAGREGIAKANPIVKAEKVEKI</sequence>
<dbReference type="InterPro" id="IPR035896">
    <property type="entry name" value="AN1-like_Znf"/>
</dbReference>
<comment type="function">
    <text evidence="1">May be involved in environmental stress response.</text>
</comment>
<organism evidence="10 11">
    <name type="scientific">Acorus gramineus</name>
    <name type="common">Dwarf sweet flag</name>
    <dbReference type="NCBI Taxonomy" id="55184"/>
    <lineage>
        <taxon>Eukaryota</taxon>
        <taxon>Viridiplantae</taxon>
        <taxon>Streptophyta</taxon>
        <taxon>Embryophyta</taxon>
        <taxon>Tracheophyta</taxon>
        <taxon>Spermatophyta</taxon>
        <taxon>Magnoliopsida</taxon>
        <taxon>Liliopsida</taxon>
        <taxon>Acoraceae</taxon>
        <taxon>Acorus</taxon>
    </lineage>
</organism>
<dbReference type="EMBL" id="JAUJYN010000005">
    <property type="protein sequence ID" value="KAK1271277.1"/>
    <property type="molecule type" value="Genomic_DNA"/>
</dbReference>
<evidence type="ECO:0000259" key="9">
    <source>
        <dbReference type="PROSITE" id="PS51039"/>
    </source>
</evidence>
<evidence type="ECO:0000256" key="1">
    <source>
        <dbReference type="ARBA" id="ARBA00003732"/>
    </source>
</evidence>
<dbReference type="Proteomes" id="UP001179952">
    <property type="component" value="Unassembled WGS sequence"/>
</dbReference>
<accession>A0AAV9B4G7</accession>
<keyword evidence="11" id="KW-1185">Reference proteome</keyword>
<gene>
    <name evidence="10" type="ORF">QJS04_geneDACA013010</name>
</gene>
<evidence type="ECO:0000256" key="4">
    <source>
        <dbReference type="ARBA" id="ARBA00022833"/>
    </source>
</evidence>
<dbReference type="GO" id="GO:0008270">
    <property type="term" value="F:zinc ion binding"/>
    <property type="evidence" value="ECO:0007669"/>
    <property type="project" value="UniProtKB-KW"/>
</dbReference>
<keyword evidence="2" id="KW-0479">Metal-binding</keyword>
<comment type="caution">
    <text evidence="10">The sequence shown here is derived from an EMBL/GenBank/DDBJ whole genome shotgun (WGS) entry which is preliminary data.</text>
</comment>
<dbReference type="InterPro" id="IPR000058">
    <property type="entry name" value="Znf_AN1"/>
</dbReference>
<evidence type="ECO:0000313" key="11">
    <source>
        <dbReference type="Proteomes" id="UP001179952"/>
    </source>
</evidence>
<evidence type="ECO:0000256" key="7">
    <source>
        <dbReference type="SAM" id="MobiDB-lite"/>
    </source>
</evidence>
<dbReference type="InterPro" id="IPR002653">
    <property type="entry name" value="Znf_A20"/>
</dbReference>
<evidence type="ECO:0000256" key="3">
    <source>
        <dbReference type="ARBA" id="ARBA00022771"/>
    </source>
</evidence>
<evidence type="ECO:0000313" key="10">
    <source>
        <dbReference type="EMBL" id="KAK1271277.1"/>
    </source>
</evidence>
<dbReference type="Pfam" id="PF01754">
    <property type="entry name" value="zf-A20"/>
    <property type="match status" value="1"/>
</dbReference>
<dbReference type="PROSITE" id="PS51036">
    <property type="entry name" value="ZF_A20"/>
    <property type="match status" value="1"/>
</dbReference>
<dbReference type="FunFam" id="4.10.1110.10:FF:000001">
    <property type="entry name" value="Zinc finger AN1-type containing 6"/>
    <property type="match status" value="1"/>
</dbReference>